<evidence type="ECO:0000256" key="3">
    <source>
        <dbReference type="ARBA" id="ARBA00022722"/>
    </source>
</evidence>
<dbReference type="CDD" id="cd00091">
    <property type="entry name" value="NUC"/>
    <property type="match status" value="1"/>
</dbReference>
<evidence type="ECO:0000259" key="8">
    <source>
        <dbReference type="SMART" id="SM00477"/>
    </source>
</evidence>
<evidence type="ECO:0000256" key="2">
    <source>
        <dbReference type="ARBA" id="ARBA00010052"/>
    </source>
</evidence>
<dbReference type="EMBL" id="CP126969">
    <property type="protein sequence ID" value="WIM68524.1"/>
    <property type="molecule type" value="Genomic_DNA"/>
</dbReference>
<dbReference type="Gene3D" id="3.40.570.10">
    <property type="entry name" value="Extracellular Endonuclease, subunit A"/>
    <property type="match status" value="1"/>
</dbReference>
<keyword evidence="6" id="KW-0378">Hydrolase</keyword>
<feature type="domain" description="DNA/RNA non-specific endonuclease/pyrophosphatase/phosphodiesterase" evidence="9">
    <location>
        <begin position="378"/>
        <end position="584"/>
    </location>
</feature>
<evidence type="ECO:0000259" key="9">
    <source>
        <dbReference type="SMART" id="SM00892"/>
    </source>
</evidence>
<feature type="domain" description="ENPP1-3/EXOG-like endonuclease/phosphodiesterase" evidence="8">
    <location>
        <begin position="379"/>
        <end position="586"/>
    </location>
</feature>
<evidence type="ECO:0000313" key="11">
    <source>
        <dbReference type="Proteomes" id="UP001225598"/>
    </source>
</evidence>
<evidence type="ECO:0000256" key="4">
    <source>
        <dbReference type="ARBA" id="ARBA00022723"/>
    </source>
</evidence>
<evidence type="ECO:0000256" key="5">
    <source>
        <dbReference type="ARBA" id="ARBA00022759"/>
    </source>
</evidence>
<name>A0ABY8VK01_9CORY</name>
<dbReference type="InterPro" id="IPR009003">
    <property type="entry name" value="Peptidase_S1_PA"/>
</dbReference>
<protein>
    <submittedName>
        <fullName evidence="10">DNA/RNA non-specific endonuclease</fullName>
    </submittedName>
</protein>
<dbReference type="SUPFAM" id="SSF50494">
    <property type="entry name" value="Trypsin-like serine proteases"/>
    <property type="match status" value="1"/>
</dbReference>
<dbReference type="PROSITE" id="PS01070">
    <property type="entry name" value="NUCLEASE_NON_SPEC"/>
    <property type="match status" value="1"/>
</dbReference>
<dbReference type="InterPro" id="IPR001604">
    <property type="entry name" value="Endo_G_ENPP1-like_dom"/>
</dbReference>
<dbReference type="GO" id="GO:0004519">
    <property type="term" value="F:endonuclease activity"/>
    <property type="evidence" value="ECO:0007669"/>
    <property type="project" value="UniProtKB-KW"/>
</dbReference>
<proteinExistence type="inferred from homology"/>
<keyword evidence="5 10" id="KW-0255">Endonuclease</keyword>
<dbReference type="SMART" id="SM00892">
    <property type="entry name" value="Endonuclease_NS"/>
    <property type="match status" value="1"/>
</dbReference>
<keyword evidence="11" id="KW-1185">Reference proteome</keyword>
<gene>
    <name evidence="10" type="ORF">QP027_03775</name>
</gene>
<dbReference type="InterPro" id="IPR040255">
    <property type="entry name" value="Non-specific_endonuclease"/>
</dbReference>
<reference evidence="10 11" key="1">
    <citation type="submission" date="2023-05" db="EMBL/GenBank/DDBJ databases">
        <title>Corynebacterium suedekumii sp. nov. and Corynebacterium breve sp. nov. isolated from raw cow's milk.</title>
        <authorList>
            <person name="Baer M.K."/>
            <person name="Mehl L."/>
            <person name="Hellmuth R."/>
            <person name="Marke G."/>
            <person name="Lipski A."/>
        </authorList>
    </citation>
    <scope>NUCLEOTIDE SEQUENCE [LARGE SCALE GENOMIC DNA]</scope>
    <source>
        <strain evidence="10 11">R4</strain>
    </source>
</reference>
<dbReference type="Proteomes" id="UP001225598">
    <property type="component" value="Chromosome"/>
</dbReference>
<dbReference type="Pfam" id="PF01223">
    <property type="entry name" value="Endonuclease_NS"/>
    <property type="match status" value="1"/>
</dbReference>
<dbReference type="PANTHER" id="PTHR13966">
    <property type="entry name" value="ENDONUCLEASE RELATED"/>
    <property type="match status" value="1"/>
</dbReference>
<dbReference type="Gene3D" id="2.40.10.10">
    <property type="entry name" value="Trypsin-like serine proteases"/>
    <property type="match status" value="2"/>
</dbReference>
<comment type="similarity">
    <text evidence="2">Belongs to the DNA/RNA non-specific endonuclease family.</text>
</comment>
<keyword evidence="3" id="KW-0540">Nuclease</keyword>
<dbReference type="InterPro" id="IPR044925">
    <property type="entry name" value="His-Me_finger_sf"/>
</dbReference>
<accession>A0ABY8VK01</accession>
<keyword evidence="4" id="KW-0479">Metal-binding</keyword>
<organism evidence="10 11">
    <name type="scientific">Corynebacterium breve</name>
    <dbReference type="NCBI Taxonomy" id="3049799"/>
    <lineage>
        <taxon>Bacteria</taxon>
        <taxon>Bacillati</taxon>
        <taxon>Actinomycetota</taxon>
        <taxon>Actinomycetes</taxon>
        <taxon>Mycobacteriales</taxon>
        <taxon>Corynebacteriaceae</taxon>
        <taxon>Corynebacterium</taxon>
    </lineage>
</organism>
<dbReference type="SMART" id="SM00477">
    <property type="entry name" value="NUC"/>
    <property type="match status" value="1"/>
</dbReference>
<evidence type="ECO:0000313" key="10">
    <source>
        <dbReference type="EMBL" id="WIM68524.1"/>
    </source>
</evidence>
<evidence type="ECO:0000256" key="7">
    <source>
        <dbReference type="ARBA" id="ARBA00022842"/>
    </source>
</evidence>
<dbReference type="PANTHER" id="PTHR13966:SF5">
    <property type="entry name" value="ENDONUCLEASE G, MITOCHONDRIAL"/>
    <property type="match status" value="1"/>
</dbReference>
<evidence type="ECO:0000256" key="6">
    <source>
        <dbReference type="ARBA" id="ARBA00022801"/>
    </source>
</evidence>
<dbReference type="InterPro" id="IPR018524">
    <property type="entry name" value="DNA/RNA_endonuclease_AS"/>
</dbReference>
<keyword evidence="7" id="KW-0460">Magnesium</keyword>
<dbReference type="InterPro" id="IPR044929">
    <property type="entry name" value="DNA/RNA_non-sp_Endonuclease_sf"/>
</dbReference>
<dbReference type="RefSeq" id="WP_284826112.1">
    <property type="nucleotide sequence ID" value="NZ_CP126969.1"/>
</dbReference>
<dbReference type="InterPro" id="IPR043504">
    <property type="entry name" value="Peptidase_S1_PA_chymotrypsin"/>
</dbReference>
<comment type="cofactor">
    <cofactor evidence="1">
        <name>Mg(2+)</name>
        <dbReference type="ChEBI" id="CHEBI:18420"/>
    </cofactor>
</comment>
<dbReference type="InterPro" id="IPR020821">
    <property type="entry name" value="ENPP1-3/EXOG-like_nuc-like"/>
</dbReference>
<evidence type="ECO:0000256" key="1">
    <source>
        <dbReference type="ARBA" id="ARBA00001946"/>
    </source>
</evidence>
<sequence>MSSEAPKVRPEWKAWIRRHSVHYLKDPNITSVGIGYKIVDGKRTDALCFQFTVREKVSGPELETLGTSLIPEMVDSSGVQLITDVVQRSYELAYQVVPEAFDDDRRRRIDPLVPGVSISHPTVSAGTLGAIVYDRSTGQPAVLSNWHVLHGPEGHIGDTVLQPGTHDDNSQAGNQFGTLLRSHLGAAGDAALASISQRGFNTDIMELGVTPAEIADPELDDKVIKSGRTTGVSHGVVTRVETMVSLDYGGSIGEKSIGCFEIEPDPRHIKAFDQLSDGGDSGSAWMFKAGNGHTSNVMGGLHFAGSDTPDTETALACYASSVRDKLEFSLDSENAQQAALEKALGFDPAFLASEVAVPDMSPELIDDAVTLHDSTTIDYTHFSLAQSQKLKFARWVAWNVDGGNIQRLSRKGISFNYDSRFSREFQAGDDLYKGNDLDRGHIARRADLTWGNREEAMKANRDSFTFTNIAPQMNTFNQSSRDGVWGELEDSLFAAVEVDKLRISVIGGPVFKESDRIYRGYSIPREFFKIIYYVTEDELRAQGFLLSQDLADLEILNLDKFNTHQVPLATIEERTGLAFTTPAQQGPALESIQVIDHVGQIQW</sequence>
<dbReference type="SUPFAM" id="SSF54060">
    <property type="entry name" value="His-Me finger endonucleases"/>
    <property type="match status" value="1"/>
</dbReference>